<name>A0A239M5Q7_9RHOB</name>
<dbReference type="RefSeq" id="WP_089235349.1">
    <property type="nucleotide sequence ID" value="NZ_FZOY01000013.1"/>
</dbReference>
<evidence type="ECO:0000313" key="3">
    <source>
        <dbReference type="EMBL" id="SNT37364.1"/>
    </source>
</evidence>
<feature type="signal peptide" evidence="2">
    <location>
        <begin position="1"/>
        <end position="29"/>
    </location>
</feature>
<protein>
    <submittedName>
        <fullName evidence="3">Carbohydrate-selective porin, OprB family</fullName>
    </submittedName>
</protein>
<dbReference type="Gene3D" id="2.40.160.180">
    <property type="entry name" value="Carbohydrate-selective porin OprB"/>
    <property type="match status" value="1"/>
</dbReference>
<dbReference type="InterPro" id="IPR007049">
    <property type="entry name" value="Carb-sel_porin_OprB"/>
</dbReference>
<dbReference type="GO" id="GO:0008643">
    <property type="term" value="P:carbohydrate transport"/>
    <property type="evidence" value="ECO:0007669"/>
    <property type="project" value="InterPro"/>
</dbReference>
<sequence length="434" mass="47825">MTGARGLRRHAAGTAAALCAVLGAGSAMAQYVDPATPTYSGYAGEPKNLEGGDSVTEDLSQDDVDVGGVLEFPKVEAFFQPFFDWKKRLNERTGLQLQFSYQTLYQTTDDDGVPYSDAFAGRAQVQGAWTLFDRGGRNPGKLTFRIENRYTIDSEIPPSQFGYQFGSVTPSGTGFSDFGSALTELAWRQTLADGKFKFILGKISAISWYNVHALSSSMRGFQNTGLQSSLSKPAPGRGIGGGFGYEFSPKFVMVAGIHDANARTPDDPFDTIGEGEFYRSVEFRYYPTTPDRWRYDQVRLQFWQQDALSESGTPADQGVTISASRLFEDRYFVFGFGGMSEGKATLFEADAAAGFGIAFDTRHRAARDALGIGIAWGRPSNDRLQEQYTGEMFYRFQLVDRVALTPSIQYVKNPAANPNREDAVIFGLRTRITF</sequence>
<comment type="similarity">
    <text evidence="1 2">Belongs to the OprB family.</text>
</comment>
<accession>A0A239M5Q7</accession>
<evidence type="ECO:0000256" key="1">
    <source>
        <dbReference type="ARBA" id="ARBA00008769"/>
    </source>
</evidence>
<dbReference type="Proteomes" id="UP000198426">
    <property type="component" value="Unassembled WGS sequence"/>
</dbReference>
<organism evidence="3 4">
    <name type="scientific">Tropicimonas sediminicola</name>
    <dbReference type="NCBI Taxonomy" id="1031541"/>
    <lineage>
        <taxon>Bacteria</taxon>
        <taxon>Pseudomonadati</taxon>
        <taxon>Pseudomonadota</taxon>
        <taxon>Alphaproteobacteria</taxon>
        <taxon>Rhodobacterales</taxon>
        <taxon>Roseobacteraceae</taxon>
        <taxon>Tropicimonas</taxon>
    </lineage>
</organism>
<dbReference type="EMBL" id="FZOY01000013">
    <property type="protein sequence ID" value="SNT37364.1"/>
    <property type="molecule type" value="Genomic_DNA"/>
</dbReference>
<keyword evidence="2" id="KW-0732">Signal</keyword>
<evidence type="ECO:0000313" key="4">
    <source>
        <dbReference type="Proteomes" id="UP000198426"/>
    </source>
</evidence>
<evidence type="ECO:0000256" key="2">
    <source>
        <dbReference type="RuleBase" id="RU363072"/>
    </source>
</evidence>
<dbReference type="OrthoDB" id="7809715at2"/>
<gene>
    <name evidence="3" type="ORF">SAMN05421757_1135</name>
</gene>
<proteinExistence type="inferred from homology"/>
<dbReference type="GO" id="GO:0015288">
    <property type="term" value="F:porin activity"/>
    <property type="evidence" value="ECO:0007669"/>
    <property type="project" value="InterPro"/>
</dbReference>
<feature type="chain" id="PRO_5011811017" evidence="2">
    <location>
        <begin position="30"/>
        <end position="434"/>
    </location>
</feature>
<dbReference type="AlphaFoldDB" id="A0A239M5Q7"/>
<dbReference type="GO" id="GO:0016020">
    <property type="term" value="C:membrane"/>
    <property type="evidence" value="ECO:0007669"/>
    <property type="project" value="InterPro"/>
</dbReference>
<reference evidence="3 4" key="1">
    <citation type="submission" date="2017-06" db="EMBL/GenBank/DDBJ databases">
        <authorList>
            <person name="Kim H.J."/>
            <person name="Triplett B.A."/>
        </authorList>
    </citation>
    <scope>NUCLEOTIDE SEQUENCE [LARGE SCALE GENOMIC DNA]</scope>
    <source>
        <strain evidence="3 4">DSM 29339</strain>
    </source>
</reference>
<keyword evidence="4" id="KW-1185">Reference proteome</keyword>
<dbReference type="Pfam" id="PF04966">
    <property type="entry name" value="OprB"/>
    <property type="match status" value="1"/>
</dbReference>
<dbReference type="InterPro" id="IPR038673">
    <property type="entry name" value="OprB_sf"/>
</dbReference>